<evidence type="ECO:0000313" key="2">
    <source>
        <dbReference type="EMBL" id="PSR92178.1"/>
    </source>
</evidence>
<proteinExistence type="predicted"/>
<reference evidence="2 3" key="1">
    <citation type="journal article" date="2018" name="Mycol. Prog.">
        <title>Coniella lustricola, a new species from submerged detritus.</title>
        <authorList>
            <person name="Raudabaugh D.B."/>
            <person name="Iturriaga T."/>
            <person name="Carver A."/>
            <person name="Mondo S."/>
            <person name="Pangilinan J."/>
            <person name="Lipzen A."/>
            <person name="He G."/>
            <person name="Amirebrahimi M."/>
            <person name="Grigoriev I.V."/>
            <person name="Miller A.N."/>
        </authorList>
    </citation>
    <scope>NUCLEOTIDE SEQUENCE [LARGE SCALE GENOMIC DNA]</scope>
    <source>
        <strain evidence="2 3">B22-T-1</strain>
    </source>
</reference>
<keyword evidence="3" id="KW-1185">Reference proteome</keyword>
<feature type="region of interest" description="Disordered" evidence="1">
    <location>
        <begin position="16"/>
        <end position="41"/>
    </location>
</feature>
<sequence>MGRSLAGCQNAALPLLGQTAHPSRSLQNAPSNSQPAARFQHPVQPRNVFSADAEDFISQTQSLRRGFEPCRAQGV</sequence>
<organism evidence="2 3">
    <name type="scientific">Coniella lustricola</name>
    <dbReference type="NCBI Taxonomy" id="2025994"/>
    <lineage>
        <taxon>Eukaryota</taxon>
        <taxon>Fungi</taxon>
        <taxon>Dikarya</taxon>
        <taxon>Ascomycota</taxon>
        <taxon>Pezizomycotina</taxon>
        <taxon>Sordariomycetes</taxon>
        <taxon>Sordariomycetidae</taxon>
        <taxon>Diaporthales</taxon>
        <taxon>Schizoparmaceae</taxon>
        <taxon>Coniella</taxon>
    </lineage>
</organism>
<dbReference type="InParanoid" id="A0A2T3AD56"/>
<dbReference type="Proteomes" id="UP000241462">
    <property type="component" value="Unassembled WGS sequence"/>
</dbReference>
<evidence type="ECO:0000313" key="3">
    <source>
        <dbReference type="Proteomes" id="UP000241462"/>
    </source>
</evidence>
<dbReference type="EMBL" id="KZ678409">
    <property type="protein sequence ID" value="PSR92178.1"/>
    <property type="molecule type" value="Genomic_DNA"/>
</dbReference>
<protein>
    <submittedName>
        <fullName evidence="2">Uncharacterized protein</fullName>
    </submittedName>
</protein>
<evidence type="ECO:0000256" key="1">
    <source>
        <dbReference type="SAM" id="MobiDB-lite"/>
    </source>
</evidence>
<feature type="compositionally biased region" description="Polar residues" evidence="1">
    <location>
        <begin position="20"/>
        <end position="35"/>
    </location>
</feature>
<dbReference type="AlphaFoldDB" id="A0A2T3AD56"/>
<gene>
    <name evidence="2" type="ORF">BD289DRAFT_429301</name>
</gene>
<name>A0A2T3AD56_9PEZI</name>
<accession>A0A2T3AD56</accession>